<accession>A0ABS8JZ15</accession>
<dbReference type="Pfam" id="PF13103">
    <property type="entry name" value="TonB_2"/>
    <property type="match status" value="1"/>
</dbReference>
<dbReference type="SUPFAM" id="SSF74653">
    <property type="entry name" value="TolA/TonB C-terminal domain"/>
    <property type="match status" value="1"/>
</dbReference>
<evidence type="ECO:0000313" key="7">
    <source>
        <dbReference type="Proteomes" id="UP001431019"/>
    </source>
</evidence>
<proteinExistence type="predicted"/>
<feature type="region of interest" description="Disordered" evidence="5">
    <location>
        <begin position="74"/>
        <end position="106"/>
    </location>
</feature>
<name>A0ABS8JZ15_9BURK</name>
<dbReference type="Gene3D" id="3.30.1150.10">
    <property type="match status" value="1"/>
</dbReference>
<feature type="compositionally biased region" description="Low complexity" evidence="5">
    <location>
        <begin position="79"/>
        <end position="99"/>
    </location>
</feature>
<sequence length="456" mass="48784">MRRRTGSRRPAKPDLSESGDRFQYAVQSRPKTTMTTMHLHHRPDSLLRRSVKAAGLLACVLGVTAAGAAINADPPPSGADTARANPAAAPAASGAPAAPDNIRLPSFPGGAASPSLFANALPFQPGKPLDAADLAGRLNIDPNSSKGKLLADWTRKVAADPDINRYYLSTDSNPATAGQAVLARTLGILDAMMRISQQDREQLTGLTTRALANAPPDCGGVKNLQLITTRYLSFGTDSDADLDAQLQAMFNLIKQSTQTTPPPQLTPGQRLRGQLAVSVALADALKRAPSAADDLGMLMSGRQAELSPEAWCNAMRVYRKALDNTPQPARDWAVLAELDTSRRSAALLINALKNLTATAAARQAASAPPVFDYAERVRQRVQPNIVWNGKTDRRETVLEVRCSSAGNLESVRIVRSSGDRNWDKAAVEAVKRSDPLPRDENGETPRTFTITLRPGV</sequence>
<feature type="region of interest" description="Disordered" evidence="5">
    <location>
        <begin position="433"/>
        <end position="456"/>
    </location>
</feature>
<dbReference type="RefSeq" id="WP_230511352.1">
    <property type="nucleotide sequence ID" value="NZ_JAJITD010000010.1"/>
</dbReference>
<keyword evidence="7" id="KW-1185">Reference proteome</keyword>
<gene>
    <name evidence="6" type="ORF">LJ656_21415</name>
</gene>
<feature type="compositionally biased region" description="Basic residues" evidence="5">
    <location>
        <begin position="1"/>
        <end position="10"/>
    </location>
</feature>
<evidence type="ECO:0000256" key="5">
    <source>
        <dbReference type="SAM" id="MobiDB-lite"/>
    </source>
</evidence>
<evidence type="ECO:0000256" key="2">
    <source>
        <dbReference type="ARBA" id="ARBA00022692"/>
    </source>
</evidence>
<comment type="subcellular location">
    <subcellularLocation>
        <location evidence="1">Membrane</location>
        <topology evidence="1">Single-pass membrane protein</topology>
    </subcellularLocation>
</comment>
<comment type="caution">
    <text evidence="6">The sequence shown here is derived from an EMBL/GenBank/DDBJ whole genome shotgun (WGS) entry which is preliminary data.</text>
</comment>
<keyword evidence="3" id="KW-1133">Transmembrane helix</keyword>
<feature type="compositionally biased region" description="Basic and acidic residues" evidence="5">
    <location>
        <begin position="11"/>
        <end position="20"/>
    </location>
</feature>
<keyword evidence="4" id="KW-0472">Membrane</keyword>
<evidence type="ECO:0000256" key="1">
    <source>
        <dbReference type="ARBA" id="ARBA00004167"/>
    </source>
</evidence>
<feature type="compositionally biased region" description="Basic and acidic residues" evidence="5">
    <location>
        <begin position="433"/>
        <end position="443"/>
    </location>
</feature>
<organism evidence="6 7">
    <name type="scientific">Paraburkholderia sejongensis</name>
    <dbReference type="NCBI Taxonomy" id="2886946"/>
    <lineage>
        <taxon>Bacteria</taxon>
        <taxon>Pseudomonadati</taxon>
        <taxon>Pseudomonadota</taxon>
        <taxon>Betaproteobacteria</taxon>
        <taxon>Burkholderiales</taxon>
        <taxon>Burkholderiaceae</taxon>
        <taxon>Paraburkholderia</taxon>
    </lineage>
</organism>
<dbReference type="NCBIfam" id="TIGR01352">
    <property type="entry name" value="tonB_Cterm"/>
    <property type="match status" value="1"/>
</dbReference>
<evidence type="ECO:0000256" key="4">
    <source>
        <dbReference type="ARBA" id="ARBA00023136"/>
    </source>
</evidence>
<evidence type="ECO:0000313" key="6">
    <source>
        <dbReference type="EMBL" id="MCC8395151.1"/>
    </source>
</evidence>
<dbReference type="InterPro" id="IPR006260">
    <property type="entry name" value="TonB/TolA_C"/>
</dbReference>
<dbReference type="EMBL" id="JAJITD010000010">
    <property type="protein sequence ID" value="MCC8395151.1"/>
    <property type="molecule type" value="Genomic_DNA"/>
</dbReference>
<evidence type="ECO:0000256" key="3">
    <source>
        <dbReference type="ARBA" id="ARBA00022989"/>
    </source>
</evidence>
<dbReference type="Proteomes" id="UP001431019">
    <property type="component" value="Unassembled WGS sequence"/>
</dbReference>
<protein>
    <submittedName>
        <fullName evidence="6">TonB C-terminal domain-containing protein</fullName>
    </submittedName>
</protein>
<keyword evidence="2" id="KW-0812">Transmembrane</keyword>
<reference evidence="6 7" key="1">
    <citation type="submission" date="2021-11" db="EMBL/GenBank/DDBJ databases">
        <authorList>
            <person name="Oh E.-T."/>
            <person name="Kim S.-B."/>
        </authorList>
    </citation>
    <scope>NUCLEOTIDE SEQUENCE [LARGE SCALE GENOMIC DNA]</scope>
    <source>
        <strain evidence="6 7">MMS20-SJTR3</strain>
    </source>
</reference>
<feature type="region of interest" description="Disordered" evidence="5">
    <location>
        <begin position="1"/>
        <end position="22"/>
    </location>
</feature>